<accession>A0A934T2P6</accession>
<dbReference type="InterPro" id="IPR016164">
    <property type="entry name" value="FAD-linked_Oxase-like_C"/>
</dbReference>
<reference evidence="4" key="1">
    <citation type="submission" date="2021-01" db="EMBL/GenBank/DDBJ databases">
        <title>Genome sequence of strain Noviherbaspirillum sp. DKR-6.</title>
        <authorList>
            <person name="Chaudhary D.K."/>
        </authorList>
    </citation>
    <scope>NUCLEOTIDE SEQUENCE</scope>
    <source>
        <strain evidence="4">DKR-6</strain>
    </source>
</reference>
<dbReference type="GO" id="GO:0050660">
    <property type="term" value="F:flavin adenine dinucleotide binding"/>
    <property type="evidence" value="ECO:0007669"/>
    <property type="project" value="InterPro"/>
</dbReference>
<dbReference type="InterPro" id="IPR051264">
    <property type="entry name" value="FAD-oxidored/transferase_4"/>
</dbReference>
<dbReference type="AlphaFoldDB" id="A0A934T2P6"/>
<feature type="domain" description="FAD-binding oxidoreductase/transferase type 4 C-terminal" evidence="3">
    <location>
        <begin position="2"/>
        <end position="88"/>
    </location>
</feature>
<evidence type="ECO:0000313" key="4">
    <source>
        <dbReference type="EMBL" id="MBK4738527.1"/>
    </source>
</evidence>
<dbReference type="PANTHER" id="PTHR43716:SF2">
    <property type="entry name" value="BLL6224 PROTEIN"/>
    <property type="match status" value="1"/>
</dbReference>
<gene>
    <name evidence="4" type="ORF">JJB74_28245</name>
</gene>
<dbReference type="Pfam" id="PF02913">
    <property type="entry name" value="FAD-oxidase_C"/>
    <property type="match status" value="1"/>
</dbReference>
<dbReference type="GO" id="GO:0022904">
    <property type="term" value="P:respiratory electron transport chain"/>
    <property type="evidence" value="ECO:0007669"/>
    <property type="project" value="TreeGrafter"/>
</dbReference>
<evidence type="ECO:0000256" key="1">
    <source>
        <dbReference type="ARBA" id="ARBA00022630"/>
    </source>
</evidence>
<keyword evidence="1" id="KW-0285">Flavoprotein</keyword>
<comment type="caution">
    <text evidence="4">The sequence shown here is derived from an EMBL/GenBank/DDBJ whole genome shotgun (WGS) entry which is preliminary data.</text>
</comment>
<dbReference type="EMBL" id="JAEPBG010000022">
    <property type="protein sequence ID" value="MBK4738527.1"/>
    <property type="molecule type" value="Genomic_DNA"/>
</dbReference>
<evidence type="ECO:0000256" key="2">
    <source>
        <dbReference type="ARBA" id="ARBA00022827"/>
    </source>
</evidence>
<dbReference type="GO" id="GO:0003824">
    <property type="term" value="F:catalytic activity"/>
    <property type="evidence" value="ECO:0007669"/>
    <property type="project" value="InterPro"/>
</dbReference>
<sequence>MLVFGHLGDGNLHCNVLVPKNVRDTEFVMQQPAITCVVHDSVHRFGVSISAEHGLGIIKRYKKDTKIRLQSAIKRALVSPYIMTPGKLV</sequence>
<evidence type="ECO:0000313" key="5">
    <source>
        <dbReference type="Proteomes" id="UP000622890"/>
    </source>
</evidence>
<keyword evidence="5" id="KW-1185">Reference proteome</keyword>
<keyword evidence="2" id="KW-0274">FAD</keyword>
<dbReference type="RefSeq" id="WP_200597823.1">
    <property type="nucleotide sequence ID" value="NZ_JAEPBG010000022.1"/>
</dbReference>
<protein>
    <recommendedName>
        <fullName evidence="3">FAD-binding oxidoreductase/transferase type 4 C-terminal domain-containing protein</fullName>
    </recommendedName>
</protein>
<organism evidence="4 5">
    <name type="scientific">Noviherbaspirillum pedocola</name>
    <dbReference type="NCBI Taxonomy" id="2801341"/>
    <lineage>
        <taxon>Bacteria</taxon>
        <taxon>Pseudomonadati</taxon>
        <taxon>Pseudomonadota</taxon>
        <taxon>Betaproteobacteria</taxon>
        <taxon>Burkholderiales</taxon>
        <taxon>Oxalobacteraceae</taxon>
        <taxon>Noviherbaspirillum</taxon>
    </lineage>
</organism>
<proteinExistence type="predicted"/>
<evidence type="ECO:0000259" key="3">
    <source>
        <dbReference type="Pfam" id="PF02913"/>
    </source>
</evidence>
<dbReference type="PANTHER" id="PTHR43716">
    <property type="entry name" value="D-2-HYDROXYGLUTARATE DEHYDROGENASE, MITOCHONDRIAL"/>
    <property type="match status" value="1"/>
</dbReference>
<dbReference type="InterPro" id="IPR004113">
    <property type="entry name" value="FAD-bd_oxidored_4_C"/>
</dbReference>
<dbReference type="SUPFAM" id="SSF55103">
    <property type="entry name" value="FAD-linked oxidases, C-terminal domain"/>
    <property type="match status" value="1"/>
</dbReference>
<dbReference type="Proteomes" id="UP000622890">
    <property type="component" value="Unassembled WGS sequence"/>
</dbReference>
<name>A0A934T2P6_9BURK</name>
<dbReference type="Gene3D" id="3.30.70.2740">
    <property type="match status" value="1"/>
</dbReference>